<keyword evidence="1" id="KW-1015">Disulfide bond</keyword>
<name>A0A817FBE2_LEPSM</name>
<dbReference type="InterPro" id="IPR051487">
    <property type="entry name" value="Ser/Thr_Proteases_Immune/Dev"/>
</dbReference>
<feature type="domain" description="Peptidase S1" evidence="3">
    <location>
        <begin position="11"/>
        <end position="253"/>
    </location>
</feature>
<dbReference type="CDD" id="cd00190">
    <property type="entry name" value="Tryp_SPc"/>
    <property type="match status" value="1"/>
</dbReference>
<evidence type="ECO:0000313" key="5">
    <source>
        <dbReference type="Proteomes" id="UP000675881"/>
    </source>
</evidence>
<dbReference type="Gene3D" id="2.40.10.10">
    <property type="entry name" value="Trypsin-like serine proteases"/>
    <property type="match status" value="1"/>
</dbReference>
<comment type="caution">
    <text evidence="4">The sequence shown here is derived from an EMBL/GenBank/DDBJ whole genome shotgun (WGS) entry which is preliminary data.</text>
</comment>
<dbReference type="SMART" id="SM00020">
    <property type="entry name" value="Tryp_SPc"/>
    <property type="match status" value="1"/>
</dbReference>
<dbReference type="GO" id="GO:0006508">
    <property type="term" value="P:proteolysis"/>
    <property type="evidence" value="ECO:0007669"/>
    <property type="project" value="InterPro"/>
</dbReference>
<dbReference type="SUPFAM" id="SSF50494">
    <property type="entry name" value="Trypsin-like serine proteases"/>
    <property type="match status" value="1"/>
</dbReference>
<keyword evidence="5" id="KW-1185">Reference proteome</keyword>
<dbReference type="InterPro" id="IPR001254">
    <property type="entry name" value="Trypsin_dom"/>
</dbReference>
<evidence type="ECO:0000256" key="1">
    <source>
        <dbReference type="ARBA" id="ARBA00023157"/>
    </source>
</evidence>
<dbReference type="FunFam" id="2.40.10.10:FF:000068">
    <property type="entry name" value="transmembrane protease serine 2"/>
    <property type="match status" value="1"/>
</dbReference>
<dbReference type="PROSITE" id="PS00134">
    <property type="entry name" value="TRYPSIN_HIS"/>
    <property type="match status" value="1"/>
</dbReference>
<evidence type="ECO:0000259" key="3">
    <source>
        <dbReference type="PROSITE" id="PS50240"/>
    </source>
</evidence>
<proteinExistence type="inferred from homology"/>
<dbReference type="PRINTS" id="PR00722">
    <property type="entry name" value="CHYMOTRYPSIN"/>
</dbReference>
<reference evidence="4" key="1">
    <citation type="submission" date="2021-02" db="EMBL/GenBank/DDBJ databases">
        <authorList>
            <person name="Bekaert M."/>
        </authorList>
    </citation>
    <scope>NUCLEOTIDE SEQUENCE</scope>
    <source>
        <strain evidence="4">IoA-00</strain>
    </source>
</reference>
<dbReference type="Pfam" id="PF00089">
    <property type="entry name" value="Trypsin"/>
    <property type="match status" value="1"/>
</dbReference>
<dbReference type="InterPro" id="IPR018114">
    <property type="entry name" value="TRYPSIN_HIS"/>
</dbReference>
<dbReference type="PROSITE" id="PS50240">
    <property type="entry name" value="TRYPSIN_DOM"/>
    <property type="match status" value="1"/>
</dbReference>
<sequence length="253" mass="28156">MGCKPRTSDRIINGVQEEHGEIPWQVFILIALNKESNHKYECGGTIINYMYVLTAGHCIAKRNISGTIYSPLVLSSKVYAGGITRRSGVMYTIWKFILHPLYETVEEGILNDIGLVNIGGFFRFNSLIQPACLPSYGNKTDFIDSYIIASGWGEVYIDNRTRPSHLMRTELKVQNVSSNVCEIDILRISDPSSLLCTYNPPSSACYGDSGSPATIEENGRCILVGVISQGTKCGETSILINVSYYLDWINKYK</sequence>
<dbReference type="Proteomes" id="UP000675881">
    <property type="component" value="Unassembled WGS sequence"/>
</dbReference>
<dbReference type="EMBL" id="CAJNVT010000017">
    <property type="protein sequence ID" value="CAF2742416.1"/>
    <property type="molecule type" value="Genomic_DNA"/>
</dbReference>
<dbReference type="PANTHER" id="PTHR24256">
    <property type="entry name" value="TRYPTASE-RELATED"/>
    <property type="match status" value="1"/>
</dbReference>
<accession>A0A817FBE2</accession>
<dbReference type="GO" id="GO:0004252">
    <property type="term" value="F:serine-type endopeptidase activity"/>
    <property type="evidence" value="ECO:0007669"/>
    <property type="project" value="InterPro"/>
</dbReference>
<evidence type="ECO:0000313" key="4">
    <source>
        <dbReference type="EMBL" id="CAF2742416.1"/>
    </source>
</evidence>
<dbReference type="InterPro" id="IPR043504">
    <property type="entry name" value="Peptidase_S1_PA_chymotrypsin"/>
</dbReference>
<dbReference type="AlphaFoldDB" id="A0A817FBE2"/>
<organism evidence="4 5">
    <name type="scientific">Lepeophtheirus salmonis</name>
    <name type="common">Salmon louse</name>
    <name type="synonym">Caligus salmonis</name>
    <dbReference type="NCBI Taxonomy" id="72036"/>
    <lineage>
        <taxon>Eukaryota</taxon>
        <taxon>Metazoa</taxon>
        <taxon>Ecdysozoa</taxon>
        <taxon>Arthropoda</taxon>
        <taxon>Crustacea</taxon>
        <taxon>Multicrustacea</taxon>
        <taxon>Hexanauplia</taxon>
        <taxon>Copepoda</taxon>
        <taxon>Siphonostomatoida</taxon>
        <taxon>Caligidae</taxon>
        <taxon>Lepeophtheirus</taxon>
    </lineage>
</organism>
<dbReference type="InterPro" id="IPR001314">
    <property type="entry name" value="Peptidase_S1A"/>
</dbReference>
<protein>
    <submittedName>
        <fullName evidence="4">(salmon louse) hypothetical protein</fullName>
    </submittedName>
</protein>
<evidence type="ECO:0000256" key="2">
    <source>
        <dbReference type="ARBA" id="ARBA00024195"/>
    </source>
</evidence>
<dbReference type="OrthoDB" id="6339452at2759"/>
<gene>
    <name evidence="4" type="ORF">LSAA_116</name>
</gene>
<dbReference type="InterPro" id="IPR009003">
    <property type="entry name" value="Peptidase_S1_PA"/>
</dbReference>
<comment type="similarity">
    <text evidence="2">Belongs to the peptidase S1 family. CLIP subfamily.</text>
</comment>